<accession>A0A158EJA3</accession>
<sequence>MAQQIHRNAPEHGDVLRSIVNTHATLLFAERHLQAPVHAIFDRPVRTHRVRQASGVRRQAGKVVAVQLWWRHLFTRSVDNGRRTGIGPRRCLIECGPFERNTMPGLDPAMVPAISGNL</sequence>
<dbReference type="Proteomes" id="UP000071859">
    <property type="component" value="Unassembled WGS sequence"/>
</dbReference>
<evidence type="ECO:0000313" key="1">
    <source>
        <dbReference type="EMBL" id="SAL06935.1"/>
    </source>
</evidence>
<gene>
    <name evidence="1" type="ORF">AWB78_08326</name>
</gene>
<comment type="caution">
    <text evidence="1">The sequence shown here is derived from an EMBL/GenBank/DDBJ whole genome shotgun (WGS) entry which is preliminary data.</text>
</comment>
<dbReference type="EMBL" id="FCOX02000148">
    <property type="protein sequence ID" value="SAL06935.1"/>
    <property type="molecule type" value="Genomic_DNA"/>
</dbReference>
<organism evidence="1 2">
    <name type="scientific">Caballeronia calidae</name>
    <dbReference type="NCBI Taxonomy" id="1777139"/>
    <lineage>
        <taxon>Bacteria</taxon>
        <taxon>Pseudomonadati</taxon>
        <taxon>Pseudomonadota</taxon>
        <taxon>Betaproteobacteria</taxon>
        <taxon>Burkholderiales</taxon>
        <taxon>Burkholderiaceae</taxon>
        <taxon>Caballeronia</taxon>
    </lineage>
</organism>
<protein>
    <submittedName>
        <fullName evidence="1">Uncharacterized protein</fullName>
    </submittedName>
</protein>
<keyword evidence="2" id="KW-1185">Reference proteome</keyword>
<name>A0A158EJA3_9BURK</name>
<dbReference type="AlphaFoldDB" id="A0A158EJA3"/>
<proteinExistence type="predicted"/>
<evidence type="ECO:0000313" key="2">
    <source>
        <dbReference type="Proteomes" id="UP000071859"/>
    </source>
</evidence>
<reference evidence="1" key="1">
    <citation type="submission" date="2016-01" db="EMBL/GenBank/DDBJ databases">
        <authorList>
            <person name="Peeters C."/>
        </authorList>
    </citation>
    <scope>NUCLEOTIDE SEQUENCE</scope>
    <source>
        <strain evidence="1">LMG 29321</strain>
    </source>
</reference>